<dbReference type="GO" id="GO:0004316">
    <property type="term" value="F:3-oxoacyl-[acyl-carrier-protein] reductase (NADPH) activity"/>
    <property type="evidence" value="ECO:0007669"/>
    <property type="project" value="UniProtKB-EC"/>
</dbReference>
<dbReference type="InterPro" id="IPR002347">
    <property type="entry name" value="SDR_fam"/>
</dbReference>
<dbReference type="SUPFAM" id="SSF51735">
    <property type="entry name" value="NAD(P)-binding Rossmann-fold domains"/>
    <property type="match status" value="1"/>
</dbReference>
<dbReference type="PANTHER" id="PTHR42879:SF2">
    <property type="entry name" value="3-OXOACYL-[ACYL-CARRIER-PROTEIN] REDUCTASE FABG"/>
    <property type="match status" value="1"/>
</dbReference>
<evidence type="ECO:0000313" key="5">
    <source>
        <dbReference type="Proteomes" id="UP000095563"/>
    </source>
</evidence>
<dbReference type="PANTHER" id="PTHR42879">
    <property type="entry name" value="3-OXOACYL-(ACYL-CARRIER-PROTEIN) REDUCTASE"/>
    <property type="match status" value="1"/>
</dbReference>
<dbReference type="PRINTS" id="PR00080">
    <property type="entry name" value="SDRFAMILY"/>
</dbReference>
<proteinExistence type="inferred from homology"/>
<comment type="similarity">
    <text evidence="1">Belongs to the short-chain dehydrogenases/reductases (SDR) family.</text>
</comment>
<dbReference type="Pfam" id="PF13561">
    <property type="entry name" value="adh_short_C2"/>
    <property type="match status" value="1"/>
</dbReference>
<protein>
    <submittedName>
        <fullName evidence="4">3-ketoacyl-ACP reductase</fullName>
        <ecNumber evidence="4">1.1.1.100</ecNumber>
    </submittedName>
</protein>
<evidence type="ECO:0000256" key="3">
    <source>
        <dbReference type="ARBA" id="ARBA00023221"/>
    </source>
</evidence>
<dbReference type="PROSITE" id="PS00061">
    <property type="entry name" value="ADH_SHORT"/>
    <property type="match status" value="1"/>
</dbReference>
<dbReference type="NCBIfam" id="NF047420">
    <property type="entry name" value="EF_P_mod_YmfI"/>
    <property type="match status" value="1"/>
</dbReference>
<dbReference type="EC" id="1.1.1.100" evidence="4"/>
<dbReference type="InterPro" id="IPR036291">
    <property type="entry name" value="NAD(P)-bd_dom_sf"/>
</dbReference>
<dbReference type="PRINTS" id="PR00081">
    <property type="entry name" value="GDHRDH"/>
</dbReference>
<reference evidence="4 5" key="1">
    <citation type="submission" date="2015-09" db="EMBL/GenBank/DDBJ databases">
        <authorList>
            <consortium name="Pathogen Informatics"/>
        </authorList>
    </citation>
    <scope>NUCLEOTIDE SEQUENCE [LARGE SCALE GENOMIC DNA]</scope>
    <source>
        <strain evidence="4 5">2789STDY5834956</strain>
    </source>
</reference>
<keyword evidence="3" id="KW-0443">Lipid metabolism</keyword>
<organism evidence="4 5">
    <name type="scientific">Clostridium baratii</name>
    <dbReference type="NCBI Taxonomy" id="1561"/>
    <lineage>
        <taxon>Bacteria</taxon>
        <taxon>Bacillati</taxon>
        <taxon>Bacillota</taxon>
        <taxon>Clostridia</taxon>
        <taxon>Eubacteriales</taxon>
        <taxon>Clostridiaceae</taxon>
        <taxon>Clostridium</taxon>
    </lineage>
</organism>
<accession>A0A174Q1C9</accession>
<dbReference type="GO" id="GO:0008206">
    <property type="term" value="P:bile acid metabolic process"/>
    <property type="evidence" value="ECO:0007669"/>
    <property type="project" value="UniProtKB-ARBA"/>
</dbReference>
<gene>
    <name evidence="4" type="primary">fabG_1</name>
    <name evidence="4" type="ORF">ERS852568_00310</name>
</gene>
<evidence type="ECO:0000313" key="4">
    <source>
        <dbReference type="EMBL" id="CUP65656.1"/>
    </source>
</evidence>
<keyword evidence="2 4" id="KW-0560">Oxidoreductase</keyword>
<evidence type="ECO:0000256" key="2">
    <source>
        <dbReference type="ARBA" id="ARBA00023002"/>
    </source>
</evidence>
<dbReference type="NCBIfam" id="NF009466">
    <property type="entry name" value="PRK12826.1-2"/>
    <property type="match status" value="1"/>
</dbReference>
<dbReference type="Proteomes" id="UP000095563">
    <property type="component" value="Unassembled WGS sequence"/>
</dbReference>
<evidence type="ECO:0000256" key="1">
    <source>
        <dbReference type="ARBA" id="ARBA00006484"/>
    </source>
</evidence>
<keyword evidence="3" id="KW-0753">Steroid metabolism</keyword>
<name>A0A174Q1C9_9CLOT</name>
<dbReference type="NCBIfam" id="NF005559">
    <property type="entry name" value="PRK07231.1"/>
    <property type="match status" value="1"/>
</dbReference>
<dbReference type="Gene3D" id="3.40.50.720">
    <property type="entry name" value="NAD(P)-binding Rossmann-like Domain"/>
    <property type="match status" value="1"/>
</dbReference>
<dbReference type="EMBL" id="CZBO01000001">
    <property type="protein sequence ID" value="CUP65656.1"/>
    <property type="molecule type" value="Genomic_DNA"/>
</dbReference>
<dbReference type="InterPro" id="IPR020904">
    <property type="entry name" value="Sc_DH/Rdtase_CS"/>
</dbReference>
<sequence length="253" mass="27187">MEHVKNNMDKLLGKSAIVTGASRGIGRDIAIKLSENGALVIVNYSKDEEGASETCNIIKEKGGFALKFKADVSNFDEAKELVDFAVNNTGRLDIVVNNAGISNIGLFMDSTKEDIKNLMGINLFGTLYVTKHALGHMLSRGGNIVNISSMWGEVGASCEVLYSSSKGGINLFTKALAKEMAPSNIRVNAIAPGVIDTSMNAFLNEEDRNDLEEEIPLGRFGRGEEIANAVVFLCSDESSYLTGQVIRIDGGMI</sequence>
<dbReference type="FunFam" id="3.40.50.720:FF:000084">
    <property type="entry name" value="Short-chain dehydrogenase reductase"/>
    <property type="match status" value="1"/>
</dbReference>
<dbReference type="InterPro" id="IPR050259">
    <property type="entry name" value="SDR"/>
</dbReference>
<dbReference type="AlphaFoldDB" id="A0A174Q1C9"/>